<dbReference type="Proteomes" id="UP000037122">
    <property type="component" value="Unassembled WGS sequence"/>
</dbReference>
<reference evidence="2" key="1">
    <citation type="journal article" date="2015" name="BMC Genomics">
        <title>Draft genome of a commonly misdiagnosed multidrug resistant pathogen Candida auris.</title>
        <authorList>
            <person name="Chatterjee S."/>
            <person name="Alampalli S.V."/>
            <person name="Nageshan R.K."/>
            <person name="Chettiar S.T."/>
            <person name="Joshi S."/>
            <person name="Tatu U.S."/>
        </authorList>
    </citation>
    <scope>NUCLEOTIDE SEQUENCE [LARGE SCALE GENOMIC DNA]</scope>
    <source>
        <strain evidence="2">6684</strain>
    </source>
</reference>
<accession>A0A0L0P4I4</accession>
<name>A0A0L0P4I4_CANAR</name>
<evidence type="ECO:0000313" key="2">
    <source>
        <dbReference type="Proteomes" id="UP000037122"/>
    </source>
</evidence>
<proteinExistence type="predicted"/>
<dbReference type="EMBL" id="LGST01000016">
    <property type="protein sequence ID" value="KNE00936.1"/>
    <property type="molecule type" value="Genomic_DNA"/>
</dbReference>
<dbReference type="AlphaFoldDB" id="A0A0L0P4I4"/>
<gene>
    <name evidence="1" type="ORF">QG37_01807</name>
</gene>
<comment type="caution">
    <text evidence="1">The sequence shown here is derived from an EMBL/GenBank/DDBJ whole genome shotgun (WGS) entry which is preliminary data.</text>
</comment>
<protein>
    <submittedName>
        <fullName evidence="1">Uncharacterized protein</fullName>
    </submittedName>
</protein>
<dbReference type="VEuPathDB" id="FungiDB:QG37_01807"/>
<sequence>MLVCLLLAPGTIVAWSPLWERLEASVGYGGKKMQDRQPGRQRVIVLARGFLDLTKAGVACAVGRATPAVHLLTPFYLGQIHHLVK</sequence>
<organism evidence="1 2">
    <name type="scientific">Candidozyma auris</name>
    <name type="common">Yeast</name>
    <name type="synonym">Candida auris</name>
    <dbReference type="NCBI Taxonomy" id="498019"/>
    <lineage>
        <taxon>Eukaryota</taxon>
        <taxon>Fungi</taxon>
        <taxon>Dikarya</taxon>
        <taxon>Ascomycota</taxon>
        <taxon>Saccharomycotina</taxon>
        <taxon>Pichiomycetes</taxon>
        <taxon>Metschnikowiaceae</taxon>
        <taxon>Candidozyma</taxon>
    </lineage>
</organism>
<evidence type="ECO:0000313" key="1">
    <source>
        <dbReference type="EMBL" id="KNE00936.1"/>
    </source>
</evidence>